<dbReference type="AlphaFoldDB" id="A0A2S6I915"/>
<dbReference type="GO" id="GO:0032259">
    <property type="term" value="P:methylation"/>
    <property type="evidence" value="ECO:0007669"/>
    <property type="project" value="UniProtKB-KW"/>
</dbReference>
<proteinExistence type="predicted"/>
<dbReference type="Pfam" id="PF13489">
    <property type="entry name" value="Methyltransf_23"/>
    <property type="match status" value="1"/>
</dbReference>
<accession>A0A2S6I915</accession>
<keyword evidence="1" id="KW-0808">Transferase</keyword>
<keyword evidence="1" id="KW-0489">Methyltransferase</keyword>
<organism evidence="1 2">
    <name type="scientific">Neolewinella xylanilytica</name>
    <dbReference type="NCBI Taxonomy" id="1514080"/>
    <lineage>
        <taxon>Bacteria</taxon>
        <taxon>Pseudomonadati</taxon>
        <taxon>Bacteroidota</taxon>
        <taxon>Saprospiria</taxon>
        <taxon>Saprospirales</taxon>
        <taxon>Lewinellaceae</taxon>
        <taxon>Neolewinella</taxon>
    </lineage>
</organism>
<name>A0A2S6I915_9BACT</name>
<dbReference type="Gene3D" id="3.40.50.150">
    <property type="entry name" value="Vaccinia Virus protein VP39"/>
    <property type="match status" value="1"/>
</dbReference>
<dbReference type="PANTHER" id="PTHR43861">
    <property type="entry name" value="TRANS-ACONITATE 2-METHYLTRANSFERASE-RELATED"/>
    <property type="match status" value="1"/>
</dbReference>
<comment type="caution">
    <text evidence="1">The sequence shown here is derived from an EMBL/GenBank/DDBJ whole genome shotgun (WGS) entry which is preliminary data.</text>
</comment>
<keyword evidence="2" id="KW-1185">Reference proteome</keyword>
<dbReference type="RefSeq" id="WP_104418568.1">
    <property type="nucleotide sequence ID" value="NZ_PTJC01000005.1"/>
</dbReference>
<dbReference type="OrthoDB" id="8773442at2"/>
<dbReference type="CDD" id="cd02440">
    <property type="entry name" value="AdoMet_MTases"/>
    <property type="match status" value="1"/>
</dbReference>
<dbReference type="GO" id="GO:0008168">
    <property type="term" value="F:methyltransferase activity"/>
    <property type="evidence" value="ECO:0007669"/>
    <property type="project" value="UniProtKB-KW"/>
</dbReference>
<sequence length="224" mass="25607">MTSQQPGNSLKESYIGLRTDIIGMLEGEASATILDVGCATGVNGAYLLDHGHAKEVYGIEYDAVMANLAKDRYREVWQGDIEAMQFTELFKDLRFDCLIFGDILEHLRDPQLILNDLLAFLRPGGRVVISVPNMQHVSALWTLAAKGYWPRNDRGIFDRTHLQVFTRKNLIELVESSGLEVEQLQRVFRYRDRLGSQFPIYGRLLKVAFPDYYTFQYLVLAKKP</sequence>
<protein>
    <submittedName>
        <fullName evidence="1">Methyltransferase family protein</fullName>
    </submittedName>
</protein>
<reference evidence="1 2" key="1">
    <citation type="submission" date="2018-02" db="EMBL/GenBank/DDBJ databases">
        <title>Genomic Encyclopedia of Archaeal and Bacterial Type Strains, Phase II (KMG-II): from individual species to whole genera.</title>
        <authorList>
            <person name="Goeker M."/>
        </authorList>
    </citation>
    <scope>NUCLEOTIDE SEQUENCE [LARGE SCALE GENOMIC DNA]</scope>
    <source>
        <strain evidence="1 2">DSM 29526</strain>
    </source>
</reference>
<evidence type="ECO:0000313" key="1">
    <source>
        <dbReference type="EMBL" id="PPK87990.1"/>
    </source>
</evidence>
<dbReference type="EMBL" id="PTJC01000005">
    <property type="protein sequence ID" value="PPK87990.1"/>
    <property type="molecule type" value="Genomic_DNA"/>
</dbReference>
<evidence type="ECO:0000313" key="2">
    <source>
        <dbReference type="Proteomes" id="UP000237662"/>
    </source>
</evidence>
<gene>
    <name evidence="1" type="ORF">CLV84_0952</name>
</gene>
<dbReference type="InterPro" id="IPR029063">
    <property type="entry name" value="SAM-dependent_MTases_sf"/>
</dbReference>
<dbReference type="Proteomes" id="UP000237662">
    <property type="component" value="Unassembled WGS sequence"/>
</dbReference>
<dbReference type="SUPFAM" id="SSF53335">
    <property type="entry name" value="S-adenosyl-L-methionine-dependent methyltransferases"/>
    <property type="match status" value="1"/>
</dbReference>